<organism evidence="1 2">
    <name type="scientific">Rhizobium phage RHph_N37</name>
    <dbReference type="NCBI Taxonomy" id="2509749"/>
    <lineage>
        <taxon>Viruses</taxon>
        <taxon>Duplodnaviria</taxon>
        <taxon>Heunggongvirae</taxon>
        <taxon>Uroviricota</taxon>
        <taxon>Caudoviricetes</taxon>
        <taxon>Autographivirales</taxon>
        <taxon>Dunnvirinae</taxon>
        <taxon>Cuernavacavirus</taxon>
        <taxon>Cuernavacavirus RHphN37</taxon>
    </lineage>
</organism>
<keyword evidence="2" id="KW-1185">Reference proteome</keyword>
<evidence type="ECO:0000313" key="1">
    <source>
        <dbReference type="EMBL" id="QIG73131.1"/>
    </source>
</evidence>
<dbReference type="EMBL" id="MN988528">
    <property type="protein sequence ID" value="QIG73131.1"/>
    <property type="molecule type" value="Genomic_DNA"/>
</dbReference>
<gene>
    <name evidence="1" type="ORF">EVC00_025</name>
</gene>
<proteinExistence type="predicted"/>
<reference evidence="1 2" key="1">
    <citation type="submission" date="2020-01" db="EMBL/GenBank/DDBJ databases">
        <title>Patterns of diversity and host range of bacteriophage communities associated with bean-nodulatin bacteria.</title>
        <authorList>
            <person name="Vann Cauwenberghe J."/>
            <person name="Santamaria R.I."/>
            <person name="Bustos P."/>
            <person name="Juarez S."/>
            <person name="Gonzalez V."/>
        </authorList>
    </citation>
    <scope>NUCLEOTIDE SEQUENCE [LARGE SCALE GENOMIC DNA]</scope>
</reference>
<dbReference type="Proteomes" id="UP000642258">
    <property type="component" value="Segment"/>
</dbReference>
<protein>
    <submittedName>
        <fullName evidence="1">Uncharacterized protein</fullName>
    </submittedName>
</protein>
<name>A0A7S5UY44_9CAUD</name>
<accession>A0A7S5UY44</accession>
<sequence length="63" mass="6808">MAKAIQVTLIDGHPIGVLTHAIEAYAPMVAGDPTQGAYILLRNGKQLNVRESFGTVYNRIIAE</sequence>
<evidence type="ECO:0000313" key="2">
    <source>
        <dbReference type="Proteomes" id="UP000642258"/>
    </source>
</evidence>